<evidence type="ECO:0000313" key="7">
    <source>
        <dbReference type="Proteomes" id="UP000631312"/>
    </source>
</evidence>
<proteinExistence type="predicted"/>
<comment type="caution">
    <text evidence="6">The sequence shown here is derived from an EMBL/GenBank/DDBJ whole genome shotgun (WGS) entry which is preliminary data.</text>
</comment>
<dbReference type="InterPro" id="IPR011712">
    <property type="entry name" value="Sig_transdc_His_kin_sub3_dim/P"/>
</dbReference>
<dbReference type="CDD" id="cd16917">
    <property type="entry name" value="HATPase_UhpB-NarQ-NarX-like"/>
    <property type="match status" value="1"/>
</dbReference>
<sequence>MSAMTAAVHRARRLTMWSLAFTLVLAWFGALAGAVLHISEGRADPVRFAVAGVALAVFNWYVWRFIRAVSVRWPEEARESRRYALYSGIAVLVILLVQDADPSGFGMVAIAWVSVVTVRAGRLASILLAAGTAVFCVLLLSVNPGIQEFPVEVAAIVYGVMCLTVPYANKLWIWILDLGEQAHASKDAEARLAVTEERLRFARDLHDLVGHSLSVIAVKSELAGKLATIDAARAAEEMTVVRGLAQDSLRQIREAVRGYRVLDLASELDSVRAILEADGVRCEIDLPPGAVGPETAAPFAWVVRESATNILRHSSATWCRVSLRAADGSAVLEVVNDGAATGSDPAGTGLAGLGERLAAIGGSLTAQPTGDGRFLVRATAPTGAAA</sequence>
<keyword evidence="4" id="KW-0472">Membrane</keyword>
<protein>
    <submittedName>
        <fullName evidence="6">Histidine kinase</fullName>
    </submittedName>
</protein>
<dbReference type="PANTHER" id="PTHR24421">
    <property type="entry name" value="NITRATE/NITRITE SENSOR PROTEIN NARX-RELATED"/>
    <property type="match status" value="1"/>
</dbReference>
<evidence type="ECO:0000256" key="2">
    <source>
        <dbReference type="ARBA" id="ARBA00022777"/>
    </source>
</evidence>
<accession>A0ABQ4AVN2</accession>
<dbReference type="Gene3D" id="3.30.565.10">
    <property type="entry name" value="Histidine kinase-like ATPase, C-terminal domain"/>
    <property type="match status" value="1"/>
</dbReference>
<name>A0ABQ4AVN2_9ACTN</name>
<reference evidence="6 7" key="1">
    <citation type="submission" date="2021-01" db="EMBL/GenBank/DDBJ databases">
        <title>Whole genome shotgun sequence of Actinoplanes lobatus NBRC 12513.</title>
        <authorList>
            <person name="Komaki H."/>
            <person name="Tamura T."/>
        </authorList>
    </citation>
    <scope>NUCLEOTIDE SEQUENCE [LARGE SCALE GENOMIC DNA]</scope>
    <source>
        <strain evidence="6 7">NBRC 12513</strain>
    </source>
</reference>
<evidence type="ECO:0000256" key="4">
    <source>
        <dbReference type="SAM" id="Phobius"/>
    </source>
</evidence>
<keyword evidence="3" id="KW-0902">Two-component regulatory system</keyword>
<organism evidence="6 7">
    <name type="scientific">Actinoplanes lobatus</name>
    <dbReference type="NCBI Taxonomy" id="113568"/>
    <lineage>
        <taxon>Bacteria</taxon>
        <taxon>Bacillati</taxon>
        <taxon>Actinomycetota</taxon>
        <taxon>Actinomycetes</taxon>
        <taxon>Micromonosporales</taxon>
        <taxon>Micromonosporaceae</taxon>
        <taxon>Actinoplanes</taxon>
    </lineage>
</organism>
<keyword evidence="7" id="KW-1185">Reference proteome</keyword>
<keyword evidence="4" id="KW-1133">Transmembrane helix</keyword>
<dbReference type="GO" id="GO:0016301">
    <property type="term" value="F:kinase activity"/>
    <property type="evidence" value="ECO:0007669"/>
    <property type="project" value="UniProtKB-KW"/>
</dbReference>
<evidence type="ECO:0000259" key="5">
    <source>
        <dbReference type="Pfam" id="PF07730"/>
    </source>
</evidence>
<dbReference type="Pfam" id="PF07730">
    <property type="entry name" value="HisKA_3"/>
    <property type="match status" value="1"/>
</dbReference>
<dbReference type="Proteomes" id="UP000631312">
    <property type="component" value="Unassembled WGS sequence"/>
</dbReference>
<dbReference type="PANTHER" id="PTHR24421:SF63">
    <property type="entry name" value="SENSOR HISTIDINE KINASE DESK"/>
    <property type="match status" value="1"/>
</dbReference>
<dbReference type="InterPro" id="IPR036890">
    <property type="entry name" value="HATPase_C_sf"/>
</dbReference>
<feature type="transmembrane region" description="Helical" evidence="4">
    <location>
        <begin position="120"/>
        <end position="142"/>
    </location>
</feature>
<evidence type="ECO:0000256" key="1">
    <source>
        <dbReference type="ARBA" id="ARBA00022679"/>
    </source>
</evidence>
<feature type="transmembrane region" description="Helical" evidence="4">
    <location>
        <begin position="83"/>
        <end position="100"/>
    </location>
</feature>
<feature type="domain" description="Signal transduction histidine kinase subgroup 3 dimerisation and phosphoacceptor" evidence="5">
    <location>
        <begin position="197"/>
        <end position="260"/>
    </location>
</feature>
<dbReference type="InterPro" id="IPR050482">
    <property type="entry name" value="Sensor_HK_TwoCompSys"/>
</dbReference>
<keyword evidence="4" id="KW-0812">Transmembrane</keyword>
<feature type="transmembrane region" description="Helical" evidence="4">
    <location>
        <begin position="46"/>
        <end position="63"/>
    </location>
</feature>
<dbReference type="SUPFAM" id="SSF55874">
    <property type="entry name" value="ATPase domain of HSP90 chaperone/DNA topoisomerase II/histidine kinase"/>
    <property type="match status" value="1"/>
</dbReference>
<dbReference type="Gene3D" id="1.20.5.1930">
    <property type="match status" value="1"/>
</dbReference>
<gene>
    <name evidence="6" type="ORF">Alo02nite_78910</name>
</gene>
<feature type="transmembrane region" description="Helical" evidence="4">
    <location>
        <begin position="149"/>
        <end position="168"/>
    </location>
</feature>
<keyword evidence="2 6" id="KW-0418">Kinase</keyword>
<evidence type="ECO:0000313" key="6">
    <source>
        <dbReference type="EMBL" id="GIE44993.1"/>
    </source>
</evidence>
<keyword evidence="1" id="KW-0808">Transferase</keyword>
<evidence type="ECO:0000256" key="3">
    <source>
        <dbReference type="ARBA" id="ARBA00023012"/>
    </source>
</evidence>
<dbReference type="EMBL" id="BOMP01000147">
    <property type="protein sequence ID" value="GIE44993.1"/>
    <property type="molecule type" value="Genomic_DNA"/>
</dbReference>